<keyword evidence="2" id="KW-1185">Reference proteome</keyword>
<dbReference type="AlphaFoldDB" id="A0A1I8BD54"/>
<feature type="transmembrane region" description="Helical" evidence="1">
    <location>
        <begin position="121"/>
        <end position="146"/>
    </location>
</feature>
<feature type="transmembrane region" description="Helical" evidence="1">
    <location>
        <begin position="22"/>
        <end position="45"/>
    </location>
</feature>
<dbReference type="WBParaSite" id="MhA1_Contig1890.frz3.gene14">
    <property type="protein sequence ID" value="MhA1_Contig1890.frz3.gene14"/>
    <property type="gene ID" value="MhA1_Contig1890.frz3.gene14"/>
</dbReference>
<feature type="transmembrane region" description="Helical" evidence="1">
    <location>
        <begin position="166"/>
        <end position="191"/>
    </location>
</feature>
<proteinExistence type="predicted"/>
<dbReference type="Proteomes" id="UP000095281">
    <property type="component" value="Unplaced"/>
</dbReference>
<organism evidence="2 3">
    <name type="scientific">Meloidogyne hapla</name>
    <name type="common">Root-knot nematode worm</name>
    <dbReference type="NCBI Taxonomy" id="6305"/>
    <lineage>
        <taxon>Eukaryota</taxon>
        <taxon>Metazoa</taxon>
        <taxon>Ecdysozoa</taxon>
        <taxon>Nematoda</taxon>
        <taxon>Chromadorea</taxon>
        <taxon>Rhabditida</taxon>
        <taxon>Tylenchina</taxon>
        <taxon>Tylenchomorpha</taxon>
        <taxon>Tylenchoidea</taxon>
        <taxon>Meloidogynidae</taxon>
        <taxon>Meloidogyninae</taxon>
        <taxon>Meloidogyne</taxon>
    </lineage>
</organism>
<sequence length="200" mass="23094">MPSSNITNPNCLDIENLLLNPLFGFITWFQIIILFILFLFSALLFRQCRKSKIPLHSNLTILTYTYTDNCNLLTPVWLAVVLIAPNYFYFIANTCIHFLIMFERVRATIFVKNYEREGIKFAVGGIVVVWILSITYTIYIICSALADKETFGQPMGIVILTSKYNATIILYSFYIAIYISGVITLCDFFVYRANKKIIRE</sequence>
<keyword evidence="1" id="KW-1133">Transmembrane helix</keyword>
<protein>
    <submittedName>
        <fullName evidence="3">G_PROTEIN_RECEP_F1_2 domain-containing protein</fullName>
    </submittedName>
</protein>
<evidence type="ECO:0000256" key="1">
    <source>
        <dbReference type="SAM" id="Phobius"/>
    </source>
</evidence>
<name>A0A1I8BD54_MELHA</name>
<reference evidence="3" key="1">
    <citation type="submission" date="2016-11" db="UniProtKB">
        <authorList>
            <consortium name="WormBaseParasite"/>
        </authorList>
    </citation>
    <scope>IDENTIFICATION</scope>
</reference>
<evidence type="ECO:0000313" key="2">
    <source>
        <dbReference type="Proteomes" id="UP000095281"/>
    </source>
</evidence>
<accession>A0A1I8BD54</accession>
<keyword evidence="1" id="KW-0812">Transmembrane</keyword>
<evidence type="ECO:0000313" key="3">
    <source>
        <dbReference type="WBParaSite" id="MhA1_Contig1890.frz3.gene14"/>
    </source>
</evidence>
<keyword evidence="1" id="KW-0472">Membrane</keyword>
<feature type="transmembrane region" description="Helical" evidence="1">
    <location>
        <begin position="76"/>
        <end position="100"/>
    </location>
</feature>